<dbReference type="GO" id="GO:0012505">
    <property type="term" value="C:endomembrane system"/>
    <property type="evidence" value="ECO:0007669"/>
    <property type="project" value="UniProtKB-SubCell"/>
</dbReference>
<keyword evidence="3" id="KW-1133">Transmembrane helix</keyword>
<evidence type="ECO:0000256" key="2">
    <source>
        <dbReference type="ARBA" id="ARBA00022968"/>
    </source>
</evidence>
<evidence type="ECO:0000256" key="4">
    <source>
        <dbReference type="ARBA" id="ARBA00023136"/>
    </source>
</evidence>
<proteinExistence type="predicted"/>
<dbReference type="InterPro" id="IPR007484">
    <property type="entry name" value="Peptidase_M28"/>
</dbReference>
<dbReference type="Proteomes" id="UP000729402">
    <property type="component" value="Unassembled WGS sequence"/>
</dbReference>
<dbReference type="InterPro" id="IPR003137">
    <property type="entry name" value="PA_domain"/>
</dbReference>
<evidence type="ECO:0000256" key="6">
    <source>
        <dbReference type="ARBA" id="ARBA00060399"/>
    </source>
</evidence>
<feature type="domain" description="Peptidase M28" evidence="11">
    <location>
        <begin position="124"/>
        <end position="311"/>
    </location>
</feature>
<dbReference type="EC" id="3.4.17.21" evidence="7"/>
<feature type="domain" description="Peptidase M28" evidence="11">
    <location>
        <begin position="821"/>
        <end position="1009"/>
    </location>
</feature>
<gene>
    <name evidence="12" type="ORF">GUJ93_ZPchr0007g5524</name>
</gene>
<keyword evidence="4" id="KW-0472">Membrane</keyword>
<dbReference type="CDD" id="cd08022">
    <property type="entry name" value="M28_PSMA_like"/>
    <property type="match status" value="2"/>
</dbReference>
<dbReference type="Pfam" id="PF04253">
    <property type="entry name" value="TFR_dimer"/>
    <property type="match status" value="1"/>
</dbReference>
<evidence type="ECO:0000256" key="1">
    <source>
        <dbReference type="ARBA" id="ARBA00022692"/>
    </source>
</evidence>
<name>A0A8J5TC24_ZIZPA</name>
<dbReference type="EMBL" id="JAAALK010000282">
    <property type="protein sequence ID" value="KAG8077858.1"/>
    <property type="molecule type" value="Genomic_DNA"/>
</dbReference>
<dbReference type="InterPro" id="IPR007365">
    <property type="entry name" value="TFR-like_dimer_dom"/>
</dbReference>
<dbReference type="FunFam" id="3.40.630.10:FF:000164">
    <property type="entry name" value="Os01g0740650 protein"/>
    <property type="match status" value="2"/>
</dbReference>
<keyword evidence="1" id="KW-0812">Transmembrane</keyword>
<evidence type="ECO:0000259" key="9">
    <source>
        <dbReference type="Pfam" id="PF02225"/>
    </source>
</evidence>
<dbReference type="CDD" id="cd02121">
    <property type="entry name" value="PA_GCPII_like"/>
    <property type="match status" value="1"/>
</dbReference>
<dbReference type="Pfam" id="PF04389">
    <property type="entry name" value="Peptidase_M28"/>
    <property type="match status" value="2"/>
</dbReference>
<dbReference type="InterPro" id="IPR039373">
    <property type="entry name" value="Peptidase_M28B"/>
</dbReference>
<evidence type="ECO:0000313" key="12">
    <source>
        <dbReference type="EMBL" id="KAG8077858.1"/>
    </source>
</evidence>
<accession>A0A8J5TC24</accession>
<keyword evidence="13" id="KW-1185">Reference proteome</keyword>
<evidence type="ECO:0000256" key="5">
    <source>
        <dbReference type="ARBA" id="ARBA00052003"/>
    </source>
</evidence>
<dbReference type="FunFam" id="3.50.30.30:FF:000008">
    <property type="entry name" value="Glutamate carboxypeptidase 2"/>
    <property type="match status" value="1"/>
</dbReference>
<evidence type="ECO:0000259" key="11">
    <source>
        <dbReference type="Pfam" id="PF04389"/>
    </source>
</evidence>
<organism evidence="12 13">
    <name type="scientific">Zizania palustris</name>
    <name type="common">Northern wild rice</name>
    <dbReference type="NCBI Taxonomy" id="103762"/>
    <lineage>
        <taxon>Eukaryota</taxon>
        <taxon>Viridiplantae</taxon>
        <taxon>Streptophyta</taxon>
        <taxon>Embryophyta</taxon>
        <taxon>Tracheophyta</taxon>
        <taxon>Spermatophyta</taxon>
        <taxon>Magnoliopsida</taxon>
        <taxon>Liliopsida</taxon>
        <taxon>Poales</taxon>
        <taxon>Poaceae</taxon>
        <taxon>BOP clade</taxon>
        <taxon>Oryzoideae</taxon>
        <taxon>Oryzeae</taxon>
        <taxon>Zizaniinae</taxon>
        <taxon>Zizania</taxon>
    </lineage>
</organism>
<reference evidence="12" key="1">
    <citation type="journal article" date="2021" name="bioRxiv">
        <title>Whole Genome Assembly and Annotation of Northern Wild Rice, Zizania palustris L., Supports a Whole Genome Duplication in the Zizania Genus.</title>
        <authorList>
            <person name="Haas M."/>
            <person name="Kono T."/>
            <person name="Macchietto M."/>
            <person name="Millas R."/>
            <person name="McGilp L."/>
            <person name="Shao M."/>
            <person name="Duquette J."/>
            <person name="Hirsch C.N."/>
            <person name="Kimball J."/>
        </authorList>
    </citation>
    <scope>NUCLEOTIDE SEQUENCE</scope>
    <source>
        <tissue evidence="12">Fresh leaf tissue</tissue>
    </source>
</reference>
<dbReference type="PANTHER" id="PTHR10404:SF45">
    <property type="entry name" value="OS01G0740500 PROTEIN"/>
    <property type="match status" value="1"/>
</dbReference>
<dbReference type="PANTHER" id="PTHR10404">
    <property type="entry name" value="N-ACETYLATED-ALPHA-LINKED ACIDIC DIPEPTIDASE"/>
    <property type="match status" value="1"/>
</dbReference>
<evidence type="ECO:0000256" key="8">
    <source>
        <dbReference type="SAM" id="MobiDB-lite"/>
    </source>
</evidence>
<comment type="caution">
    <text evidence="12">The sequence shown here is derived from an EMBL/GenBank/DDBJ whole genome shotgun (WGS) entry which is preliminary data.</text>
</comment>
<evidence type="ECO:0000256" key="7">
    <source>
        <dbReference type="ARBA" id="ARBA00066561"/>
    </source>
</evidence>
<dbReference type="OrthoDB" id="5841748at2759"/>
<feature type="domain" description="Transferrin receptor-like dimerisation" evidence="10">
    <location>
        <begin position="373"/>
        <end position="460"/>
    </location>
</feature>
<feature type="domain" description="PA" evidence="9">
    <location>
        <begin position="640"/>
        <end position="723"/>
    </location>
</feature>
<evidence type="ECO:0000259" key="10">
    <source>
        <dbReference type="Pfam" id="PF04253"/>
    </source>
</evidence>
<reference evidence="12" key="2">
    <citation type="submission" date="2021-02" db="EMBL/GenBank/DDBJ databases">
        <authorList>
            <person name="Kimball J.A."/>
            <person name="Haas M.W."/>
            <person name="Macchietto M."/>
            <person name="Kono T."/>
            <person name="Duquette J."/>
            <person name="Shao M."/>
        </authorList>
    </citation>
    <scope>NUCLEOTIDE SEQUENCE</scope>
    <source>
        <tissue evidence="12">Fresh leaf tissue</tissue>
    </source>
</reference>
<keyword evidence="2" id="KW-0735">Signal-anchor</keyword>
<sequence length="1068" mass="116068">MCMAYAHAGRRGTWSPSPPGRSAANTLYYGNGDPTTPLWPSCAAGQDCERLSREELDKSDAMPGIPALPVSARDGETILKAMGGDVAPTEWQGGEGAPMYRLGPGPAVLNFTYIGNDTLATIENVFAVIEGKEEPDRYVIIGNHRDAWTFGAVDPNSGTAAMLEIAERLSKLEKKGWRPRRTIILCSWDAEEFALIGSTEWVEDNMDLLASRAIAYLNVDISVFGPGGLSPRATPQLDQLIKEASRMVQDPDDPSQTLYDTMIVHHPPIERVAGAGTDFAAFLQHIGVPSLDMSYGSIGEYPVYHSLYDDYVWMEKFGDPLFHRHVALASVWGLIALRLADEEILPFNYISYASELENCTKVVEGGCPGCAASFAPLHRSINHLSKAANKIHKEKMMLHGEKWGLKREEYTAKVRDINDRLMMAERAFINREGLAGRPWYKHMIYASSDQDDWGTKAFPGATAPPAMSRLDAAAASLLAHSSPLLPTSKSSGRCPLLCVVSSTLAVIGTSLSLLLVLQSVPSPPPNYGNLFLSLESNDTAALHLRALTLHPHVAGTRANSLTAAYVRDALSSLSFPAHITPYSVLLSYPVHRSLSLSVPGRTDAKSFALSQETYPNDPYASAAAEAIPTFYAYSASGSVSAEAVYANYGREEDFAYLASRGVDVAGKVALARYGMIHCEDIVRNARVAGATAAVVYTDPLQYGGAPGEGWFPNSRWLPPTGVQIGSLFRGVGDPTTPMWASSEGCERVSVEEAMATDDMPGIPALPVSASDAAEIHRALGGAAAPADWQGREGSPVYRLGPGPAILNLTYTGNDTMATIENVLAVIEGADEPDRYVILGNHRDAWTFGAADPNSGTAAMIELAQRFSVMQKQGWRPRRTIILCSWDAEEYGLTGSTEWVEENREMLSSRAVAYLNVDVSVVGPVFRPSASPQLDELLEETTKLVQDPDNSSQTLYDSWVKSNISPLIERLGSGGSDFLAFVQHVGIPSTDMVFGEGPDYPVYHTLYDDFVWMEKFGDPGFRRHVAAASIWGLMALRLADEEIIPFNYMPYTVELEVLRTSILADVPFL</sequence>
<dbReference type="AlphaFoldDB" id="A0A8J5TC24"/>
<comment type="subcellular location">
    <subcellularLocation>
        <location evidence="6">Endomembrane system</location>
        <topology evidence="6">Single-pass type II membrane protein</topology>
    </subcellularLocation>
</comment>
<dbReference type="Pfam" id="PF02225">
    <property type="entry name" value="PA"/>
    <property type="match status" value="1"/>
</dbReference>
<evidence type="ECO:0000313" key="13">
    <source>
        <dbReference type="Proteomes" id="UP000729402"/>
    </source>
</evidence>
<comment type="catalytic activity">
    <reaction evidence="5">
        <text>Release of an unsubstituted, C-terminal glutamyl residue, typically from Ac-Asp-Glu or folylpoly-gamma-glutamates.</text>
        <dbReference type="EC" id="3.4.17.21"/>
    </reaction>
</comment>
<evidence type="ECO:0000256" key="3">
    <source>
        <dbReference type="ARBA" id="ARBA00022989"/>
    </source>
</evidence>
<dbReference type="GO" id="GO:0004181">
    <property type="term" value="F:metallocarboxypeptidase activity"/>
    <property type="evidence" value="ECO:0007669"/>
    <property type="project" value="UniProtKB-EC"/>
</dbReference>
<feature type="region of interest" description="Disordered" evidence="8">
    <location>
        <begin position="1"/>
        <end position="20"/>
    </location>
</feature>
<protein>
    <recommendedName>
        <fullName evidence="7">glutamate carboxypeptidase II</fullName>
        <ecNumber evidence="7">3.4.17.21</ecNumber>
    </recommendedName>
</protein>